<accession>G8ZFS5</accession>
<gene>
    <name evidence="3" type="ordered locus">PAB0051</name>
</gene>
<reference evidence="3 4" key="1">
    <citation type="journal article" date="2012" name="Curr. Microbiol.">
        <title>Re-annotation of two hyperthermophilic archaea Pyrococcus abyssi GE5 and Pyrococcus furiosus DSM 3638.</title>
        <authorList>
            <person name="Gao J."/>
            <person name="Wang J."/>
        </authorList>
    </citation>
    <scope>GENOME REANNOTATION</scope>
    <source>
        <strain evidence="4">GE5 / Orsay</strain>
    </source>
</reference>
<name>G8ZFS5_PYRAB</name>
<dbReference type="AlphaFoldDB" id="G8ZFS5"/>
<dbReference type="SMART" id="SM00981">
    <property type="entry name" value="THUMP"/>
    <property type="match status" value="1"/>
</dbReference>
<dbReference type="Pfam" id="PF02926">
    <property type="entry name" value="THUMP"/>
    <property type="match status" value="1"/>
</dbReference>
<keyword evidence="1" id="KW-0694">RNA-binding</keyword>
<dbReference type="EMBL" id="HE613800">
    <property type="protein sequence ID" value="CCE69466.1"/>
    <property type="molecule type" value="Genomic_DNA"/>
</dbReference>
<organism evidence="3 4">
    <name type="scientific">Pyrococcus abyssi (strain GE5 / Orsay)</name>
    <dbReference type="NCBI Taxonomy" id="272844"/>
    <lineage>
        <taxon>Archaea</taxon>
        <taxon>Methanobacteriati</taxon>
        <taxon>Methanobacteriota</taxon>
        <taxon>Thermococci</taxon>
        <taxon>Thermococcales</taxon>
        <taxon>Thermococcaceae</taxon>
        <taxon>Pyrococcus</taxon>
    </lineage>
</organism>
<feature type="domain" description="THUMP" evidence="2">
    <location>
        <begin position="48"/>
        <end position="150"/>
    </location>
</feature>
<protein>
    <submittedName>
        <fullName evidence="3">RNA-binding protein</fullName>
    </submittedName>
</protein>
<evidence type="ECO:0000256" key="1">
    <source>
        <dbReference type="PROSITE-ProRule" id="PRU00529"/>
    </source>
</evidence>
<dbReference type="PROSITE" id="PS51165">
    <property type="entry name" value="THUMP"/>
    <property type="match status" value="1"/>
</dbReference>
<dbReference type="GO" id="GO:0006400">
    <property type="term" value="P:tRNA modification"/>
    <property type="evidence" value="ECO:0007669"/>
    <property type="project" value="InterPro"/>
</dbReference>
<dbReference type="SUPFAM" id="SSF143437">
    <property type="entry name" value="THUMP domain-like"/>
    <property type="match status" value="1"/>
</dbReference>
<dbReference type="InterPro" id="IPR040183">
    <property type="entry name" value="THUMPD1-like"/>
</dbReference>
<evidence type="ECO:0000313" key="3">
    <source>
        <dbReference type="EMBL" id="CCE69466.1"/>
    </source>
</evidence>
<dbReference type="InterPro" id="IPR004114">
    <property type="entry name" value="THUMP_dom"/>
</dbReference>
<evidence type="ECO:0000259" key="2">
    <source>
        <dbReference type="PROSITE" id="PS51165"/>
    </source>
</evidence>
<dbReference type="GO" id="GO:0003723">
    <property type="term" value="F:RNA binding"/>
    <property type="evidence" value="ECO:0007669"/>
    <property type="project" value="UniProtKB-UniRule"/>
</dbReference>
<dbReference type="CDD" id="cd11717">
    <property type="entry name" value="THUMP_THUMPD1_like"/>
    <property type="match status" value="1"/>
</dbReference>
<dbReference type="Gene3D" id="3.30.2130.30">
    <property type="match status" value="1"/>
</dbReference>
<evidence type="ECO:0000313" key="4">
    <source>
        <dbReference type="Proteomes" id="UP000009139"/>
    </source>
</evidence>
<comment type="miscellaneous">
    <text evidence="3">The sequence shown here is derived from an EMBL/GenBank/DDBJ third party annotation (TPA) entry.</text>
</comment>
<proteinExistence type="predicted"/>
<dbReference type="Proteomes" id="UP000009139">
    <property type="component" value="Chromosome"/>
</dbReference>
<sequence length="161" mass="17944">MNLMKFIATCPPGREGDAILELEWGIGAKVKRTKWRGVLVGETELEKEEAIRKLKSFETFALQRFIPIDSLIPLERLEEEIKRLCSKIPMGKSFAVRAKVRGAKIGEKKLETEIGGLIKRITGNPVNLGNPDIIVTIEVLGNKAGIGILKPQEILKFEVKP</sequence>